<gene>
    <name evidence="2" type="ORF">Pmani_016490</name>
</gene>
<dbReference type="SUPFAM" id="SSF52540">
    <property type="entry name" value="P-loop containing nucleoside triphosphate hydrolases"/>
    <property type="match status" value="1"/>
</dbReference>
<proteinExistence type="predicted"/>
<dbReference type="PANTHER" id="PTHR10704:SF44">
    <property type="entry name" value="LD35051P-RELATED"/>
    <property type="match status" value="1"/>
</dbReference>
<reference evidence="2" key="1">
    <citation type="submission" date="2023-11" db="EMBL/GenBank/DDBJ databases">
        <title>Genome assemblies of two species of porcelain crab, Petrolisthes cinctipes and Petrolisthes manimaculis (Anomura: Porcellanidae).</title>
        <authorList>
            <person name="Angst P."/>
        </authorList>
    </citation>
    <scope>NUCLEOTIDE SEQUENCE</scope>
    <source>
        <strain evidence="2">PB745_02</strain>
        <tissue evidence="2">Gill</tissue>
    </source>
</reference>
<keyword evidence="3" id="KW-1185">Reference proteome</keyword>
<dbReference type="GO" id="GO:0001517">
    <property type="term" value="F:N-acetylglucosamine 6-O-sulfotransferase activity"/>
    <property type="evidence" value="ECO:0007669"/>
    <property type="project" value="TreeGrafter"/>
</dbReference>
<protein>
    <recommendedName>
        <fullName evidence="1">Sulfotransferase domain-containing protein</fullName>
    </recommendedName>
</protein>
<organism evidence="2 3">
    <name type="scientific">Petrolisthes manimaculis</name>
    <dbReference type="NCBI Taxonomy" id="1843537"/>
    <lineage>
        <taxon>Eukaryota</taxon>
        <taxon>Metazoa</taxon>
        <taxon>Ecdysozoa</taxon>
        <taxon>Arthropoda</taxon>
        <taxon>Crustacea</taxon>
        <taxon>Multicrustacea</taxon>
        <taxon>Malacostraca</taxon>
        <taxon>Eumalacostraca</taxon>
        <taxon>Eucarida</taxon>
        <taxon>Decapoda</taxon>
        <taxon>Pleocyemata</taxon>
        <taxon>Anomura</taxon>
        <taxon>Galatheoidea</taxon>
        <taxon>Porcellanidae</taxon>
        <taxon>Petrolisthes</taxon>
    </lineage>
</organism>
<dbReference type="Proteomes" id="UP001292094">
    <property type="component" value="Unassembled WGS sequence"/>
</dbReference>
<dbReference type="AlphaFoldDB" id="A0AAE1PP23"/>
<dbReference type="EMBL" id="JAWZYT010001447">
    <property type="protein sequence ID" value="KAK4312061.1"/>
    <property type="molecule type" value="Genomic_DNA"/>
</dbReference>
<sequence length="369" mass="42705">MMFKRSIALPLQVILESARNTLRDFKGFQGTNWSKYPYDMAASTLGIDEVRNISIPNKKDPSWDDDGSERNILLVGSTARSGTSFIGELLAKLEPSMYFFEPELYIKSIAHEKVKETDGIDLMEAVFECRFSTNFTQWLLKRNVANVIRHTVTRKCKGGSHTCLSKPVITQACQQEHVRIVKAIRLRMRWMHGLLDNSAMSNLKIIHLVRDPRGSLYSMDKNHLHKLDTDYFCPRIHDDLTHLPHLLAQYPNQVFSLVYEKFCLDPFGEARRLWRFLMDNSSATLPTIWTEYLTKKTTDENNGKKTKVYTTRRNSSTQYQEWRNTIPQQTFTTIERDCANVITALGYNLFGNLENARDLSIPLFMEDKS</sequence>
<dbReference type="Gene3D" id="3.40.50.300">
    <property type="entry name" value="P-loop containing nucleotide triphosphate hydrolases"/>
    <property type="match status" value="1"/>
</dbReference>
<dbReference type="Pfam" id="PF00685">
    <property type="entry name" value="Sulfotransfer_1"/>
    <property type="match status" value="1"/>
</dbReference>
<comment type="caution">
    <text evidence="2">The sequence shown here is derived from an EMBL/GenBank/DDBJ whole genome shotgun (WGS) entry which is preliminary data.</text>
</comment>
<feature type="domain" description="Sulfotransferase" evidence="1">
    <location>
        <begin position="74"/>
        <end position="339"/>
    </location>
</feature>
<evidence type="ECO:0000313" key="3">
    <source>
        <dbReference type="Proteomes" id="UP001292094"/>
    </source>
</evidence>
<dbReference type="GO" id="GO:0006044">
    <property type="term" value="P:N-acetylglucosamine metabolic process"/>
    <property type="evidence" value="ECO:0007669"/>
    <property type="project" value="TreeGrafter"/>
</dbReference>
<dbReference type="InterPro" id="IPR027417">
    <property type="entry name" value="P-loop_NTPase"/>
</dbReference>
<name>A0AAE1PP23_9EUCA</name>
<dbReference type="InterPro" id="IPR051135">
    <property type="entry name" value="Gal/GlcNAc/GalNAc_ST"/>
</dbReference>
<evidence type="ECO:0000313" key="2">
    <source>
        <dbReference type="EMBL" id="KAK4312061.1"/>
    </source>
</evidence>
<accession>A0AAE1PP23</accession>
<dbReference type="PANTHER" id="PTHR10704">
    <property type="entry name" value="CARBOHYDRATE SULFOTRANSFERASE"/>
    <property type="match status" value="1"/>
</dbReference>
<dbReference type="GO" id="GO:0006790">
    <property type="term" value="P:sulfur compound metabolic process"/>
    <property type="evidence" value="ECO:0007669"/>
    <property type="project" value="TreeGrafter"/>
</dbReference>
<evidence type="ECO:0000259" key="1">
    <source>
        <dbReference type="Pfam" id="PF00685"/>
    </source>
</evidence>
<dbReference type="InterPro" id="IPR000863">
    <property type="entry name" value="Sulfotransferase_dom"/>
</dbReference>